<keyword evidence="3" id="KW-1185">Reference proteome</keyword>
<comment type="caution">
    <text evidence="2">The sequence shown here is derived from an EMBL/GenBank/DDBJ whole genome shotgun (WGS) entry which is preliminary data.</text>
</comment>
<dbReference type="InterPro" id="IPR002182">
    <property type="entry name" value="NB-ARC"/>
</dbReference>
<organism evidence="2 3">
    <name type="scientific">Stylosanthes scabra</name>
    <dbReference type="NCBI Taxonomy" id="79078"/>
    <lineage>
        <taxon>Eukaryota</taxon>
        <taxon>Viridiplantae</taxon>
        <taxon>Streptophyta</taxon>
        <taxon>Embryophyta</taxon>
        <taxon>Tracheophyta</taxon>
        <taxon>Spermatophyta</taxon>
        <taxon>Magnoliopsida</taxon>
        <taxon>eudicotyledons</taxon>
        <taxon>Gunneridae</taxon>
        <taxon>Pentapetalae</taxon>
        <taxon>rosids</taxon>
        <taxon>fabids</taxon>
        <taxon>Fabales</taxon>
        <taxon>Fabaceae</taxon>
        <taxon>Papilionoideae</taxon>
        <taxon>50 kb inversion clade</taxon>
        <taxon>dalbergioids sensu lato</taxon>
        <taxon>Dalbergieae</taxon>
        <taxon>Pterocarpus clade</taxon>
        <taxon>Stylosanthes</taxon>
    </lineage>
</organism>
<name>A0ABU6Z9W5_9FABA</name>
<evidence type="ECO:0000313" key="2">
    <source>
        <dbReference type="EMBL" id="MED6219357.1"/>
    </source>
</evidence>
<gene>
    <name evidence="2" type="ORF">PIB30_035071</name>
</gene>
<dbReference type="InterPro" id="IPR027417">
    <property type="entry name" value="P-loop_NTPase"/>
</dbReference>
<dbReference type="PANTHER" id="PTHR11017">
    <property type="entry name" value="LEUCINE-RICH REPEAT-CONTAINING PROTEIN"/>
    <property type="match status" value="1"/>
</dbReference>
<dbReference type="Proteomes" id="UP001341840">
    <property type="component" value="Unassembled WGS sequence"/>
</dbReference>
<evidence type="ECO:0000259" key="1">
    <source>
        <dbReference type="Pfam" id="PF00931"/>
    </source>
</evidence>
<dbReference type="Pfam" id="PF00931">
    <property type="entry name" value="NB-ARC"/>
    <property type="match status" value="1"/>
</dbReference>
<dbReference type="InterPro" id="IPR044974">
    <property type="entry name" value="Disease_R_plants"/>
</dbReference>
<reference evidence="2 3" key="1">
    <citation type="journal article" date="2023" name="Plants (Basel)">
        <title>Bridging the Gap: Combining Genomics and Transcriptomics Approaches to Understand Stylosanthes scabra, an Orphan Legume from the Brazilian Caatinga.</title>
        <authorList>
            <person name="Ferreira-Neto J.R.C."/>
            <person name="da Silva M.D."/>
            <person name="Binneck E."/>
            <person name="de Melo N.F."/>
            <person name="da Silva R.H."/>
            <person name="de Melo A.L.T.M."/>
            <person name="Pandolfi V."/>
            <person name="Bustamante F.O."/>
            <person name="Brasileiro-Vidal A.C."/>
            <person name="Benko-Iseppon A.M."/>
        </authorList>
    </citation>
    <scope>NUCLEOTIDE SEQUENCE [LARGE SCALE GENOMIC DNA]</scope>
    <source>
        <tissue evidence="2">Leaves</tissue>
    </source>
</reference>
<dbReference type="PANTHER" id="PTHR11017:SF573">
    <property type="entry name" value="ADP-RIBOSYL CYCLASE_CYCLIC ADP-RIBOSE HYDROLASE"/>
    <property type="match status" value="1"/>
</dbReference>
<dbReference type="EMBL" id="JASCZI010272026">
    <property type="protein sequence ID" value="MED6219357.1"/>
    <property type="molecule type" value="Genomic_DNA"/>
</dbReference>
<sequence>MALNSKGLEYFGPTFVPDASKMLLSPPSPKHESWVMGGIGKTTLAKVLYMKIRWKFEISCTLDNVRETLGQRHGLLNLQRELCSKLKIMDTKIEHVCQEIDTIRNFLFNKKVLLVVDMIRLKNRIPTISNDCPRCENSGETILHSLSQCAFAYDVRTNSTLPTVSHASADTYFWRWWIRLVTELKRRPQWRRRTSEATSFLWTLWKDRNLRIFEGQAGSPASVVDAASKLIYEYHQFHPFEEHF</sequence>
<dbReference type="Gene3D" id="3.40.50.300">
    <property type="entry name" value="P-loop containing nucleotide triphosphate hydrolases"/>
    <property type="match status" value="1"/>
</dbReference>
<evidence type="ECO:0000313" key="3">
    <source>
        <dbReference type="Proteomes" id="UP001341840"/>
    </source>
</evidence>
<accession>A0ABU6Z9W5</accession>
<feature type="domain" description="NB-ARC" evidence="1">
    <location>
        <begin position="36"/>
        <end position="138"/>
    </location>
</feature>
<protein>
    <recommendedName>
        <fullName evidence="1">NB-ARC domain-containing protein</fullName>
    </recommendedName>
</protein>
<dbReference type="SUPFAM" id="SSF52540">
    <property type="entry name" value="P-loop containing nucleoside triphosphate hydrolases"/>
    <property type="match status" value="1"/>
</dbReference>
<proteinExistence type="predicted"/>